<evidence type="ECO:0000256" key="1">
    <source>
        <dbReference type="SAM" id="MobiDB-lite"/>
    </source>
</evidence>
<evidence type="ECO:0000313" key="3">
    <source>
        <dbReference type="Proteomes" id="UP000286415"/>
    </source>
</evidence>
<accession>A0A3R7GDX3</accession>
<feature type="compositionally biased region" description="Basic and acidic residues" evidence="1">
    <location>
        <begin position="82"/>
        <end position="91"/>
    </location>
</feature>
<protein>
    <submittedName>
        <fullName evidence="2">Uncharacterized protein</fullName>
    </submittedName>
</protein>
<feature type="region of interest" description="Disordered" evidence="1">
    <location>
        <begin position="76"/>
        <end position="98"/>
    </location>
</feature>
<keyword evidence="3" id="KW-1185">Reference proteome</keyword>
<dbReference type="Proteomes" id="UP000286415">
    <property type="component" value="Unassembled WGS sequence"/>
</dbReference>
<reference evidence="2 3" key="2">
    <citation type="journal article" date="2021" name="Genomics">
        <title>High-quality reference genome for Clonorchis sinensis.</title>
        <authorList>
            <person name="Young N.D."/>
            <person name="Stroehlein A.J."/>
            <person name="Kinkar L."/>
            <person name="Wang T."/>
            <person name="Sohn W.M."/>
            <person name="Chang B.C.H."/>
            <person name="Kaur P."/>
            <person name="Weisz D."/>
            <person name="Dudchenko O."/>
            <person name="Aiden E.L."/>
            <person name="Korhonen P.K."/>
            <person name="Gasser R.B."/>
        </authorList>
    </citation>
    <scope>NUCLEOTIDE SEQUENCE [LARGE SCALE GENOMIC DNA]</scope>
    <source>
        <strain evidence="2">Cs-k2</strain>
    </source>
</reference>
<evidence type="ECO:0000313" key="2">
    <source>
        <dbReference type="EMBL" id="KAG5451123.1"/>
    </source>
</evidence>
<proteinExistence type="predicted"/>
<comment type="caution">
    <text evidence="2">The sequence shown here is derived from an EMBL/GenBank/DDBJ whole genome shotgun (WGS) entry which is preliminary data.</text>
</comment>
<dbReference type="EMBL" id="NIRI02000042">
    <property type="protein sequence ID" value="KAG5451123.1"/>
    <property type="molecule type" value="Genomic_DNA"/>
</dbReference>
<gene>
    <name evidence="2" type="ORF">CSKR_102715</name>
</gene>
<name>A0A3R7GDX3_CLOSI</name>
<organism evidence="2 3">
    <name type="scientific">Clonorchis sinensis</name>
    <name type="common">Chinese liver fluke</name>
    <dbReference type="NCBI Taxonomy" id="79923"/>
    <lineage>
        <taxon>Eukaryota</taxon>
        <taxon>Metazoa</taxon>
        <taxon>Spiralia</taxon>
        <taxon>Lophotrochozoa</taxon>
        <taxon>Platyhelminthes</taxon>
        <taxon>Trematoda</taxon>
        <taxon>Digenea</taxon>
        <taxon>Opisthorchiida</taxon>
        <taxon>Opisthorchiata</taxon>
        <taxon>Opisthorchiidae</taxon>
        <taxon>Clonorchis</taxon>
    </lineage>
</organism>
<dbReference type="AlphaFoldDB" id="A0A3R7GDX3"/>
<reference evidence="2 3" key="1">
    <citation type="journal article" date="2018" name="Biotechnol. Adv.">
        <title>Improved genomic resources and new bioinformatic workflow for the carcinogenic parasite Clonorchis sinensis: Biotechnological implications.</title>
        <authorList>
            <person name="Wang D."/>
            <person name="Korhonen P.K."/>
            <person name="Gasser R.B."/>
            <person name="Young N.D."/>
        </authorList>
    </citation>
    <scope>NUCLEOTIDE SEQUENCE [LARGE SCALE GENOMIC DNA]</scope>
    <source>
        <strain evidence="2">Cs-k2</strain>
    </source>
</reference>
<dbReference type="InParanoid" id="A0A3R7GDX3"/>
<sequence>MYGKQPMISPLRQNNAYFIRDPSHLHADLQCAHYNQVKPFPPHHSEVKTLPSSYLPPVSHNIEITTHDKTLYLSTKNSTLDEPPRAPDRKQWSACASL</sequence>